<feature type="region of interest" description="Disordered" evidence="1">
    <location>
        <begin position="358"/>
        <end position="393"/>
    </location>
</feature>
<feature type="compositionally biased region" description="Low complexity" evidence="1">
    <location>
        <begin position="358"/>
        <end position="368"/>
    </location>
</feature>
<sequence length="528" mass="56723">MTRSWSVALLAASSLIGTASSTSMFAFYTGSQKGVQIGMQDPNTGEIWVNNCNANINGAPLFPTSPHLVLPTKEKPKKGGSIAATGWWDSQHVIASVFWHSEKGNIVNGYYQCDGESGTFVQQGEYVISQTANIPSTDIHPNTGLAVELLGSTEGYRVFYHDKDSQVHSLSYTNKINWNYYGTVSQDPSFGMALASAHSSDNNITVVFPKSTKDIEVSRLNKDGTYHISTFPETIQNIPTNNTAPSKIDINPKVPAKFTLPAWNGKPGGLGIAIDNDYTRSVFWIGTDKKLHEAANINFEWQMMPNQSTQAWPLADEANADLAVTYNFDSSEAWVYYVSNNTVIQAYRGSNGTWSKASVVPTSTSVPGSGDGGSDSGPDSGDDDGDSSPSTGLSAGAKAGIGIGVSVGAIGVGLLGLFFFLRRRRQRAAAAAAEADKEQPTTNMGQYQAPSEQALYMADGSLAPAYTPQTPYDAHDPSKKGTPAMTMSSMHSSNVVSPLVEMEQPPTIHELPPTNFTYELPADNVERR</sequence>
<dbReference type="OrthoDB" id="4696326at2759"/>
<evidence type="ECO:0000256" key="1">
    <source>
        <dbReference type="SAM" id="MobiDB-lite"/>
    </source>
</evidence>
<dbReference type="Gene3D" id="2.120.10.70">
    <property type="entry name" value="Fucose-specific lectin"/>
    <property type="match status" value="2"/>
</dbReference>
<feature type="transmembrane region" description="Helical" evidence="2">
    <location>
        <begin position="399"/>
        <end position="421"/>
    </location>
</feature>
<feature type="compositionally biased region" description="Polar residues" evidence="1">
    <location>
        <begin position="485"/>
        <end position="496"/>
    </location>
</feature>
<dbReference type="Proteomes" id="UP000219286">
    <property type="component" value="Unassembled WGS sequence"/>
</dbReference>
<dbReference type="EMBL" id="LFMI01000206">
    <property type="protein sequence ID" value="OTA01472.1"/>
    <property type="molecule type" value="Genomic_DNA"/>
</dbReference>
<accession>A0A2H2Z8A7</accession>
<keyword evidence="2" id="KW-1133">Transmembrane helix</keyword>
<proteinExistence type="predicted"/>
<feature type="region of interest" description="Disordered" evidence="1">
    <location>
        <begin position="472"/>
        <end position="528"/>
    </location>
</feature>
<evidence type="ECO:0000313" key="5">
    <source>
        <dbReference type="Proteomes" id="UP000219286"/>
    </source>
</evidence>
<protein>
    <submittedName>
        <fullName evidence="4">Uncharacterized protein</fullName>
    </submittedName>
</protein>
<comment type="caution">
    <text evidence="4">The sequence shown here is derived from an EMBL/GenBank/DDBJ whole genome shotgun (WGS) entry which is preliminary data.</text>
</comment>
<dbReference type="SUPFAM" id="SSF89372">
    <property type="entry name" value="Fucose-specific lectin"/>
    <property type="match status" value="1"/>
</dbReference>
<feature type="chain" id="PRO_5013877386" evidence="3">
    <location>
        <begin position="22"/>
        <end position="528"/>
    </location>
</feature>
<evidence type="ECO:0000313" key="4">
    <source>
        <dbReference type="EMBL" id="OTA01472.1"/>
    </source>
</evidence>
<feature type="signal peptide" evidence="3">
    <location>
        <begin position="1"/>
        <end position="21"/>
    </location>
</feature>
<name>A0A2H2Z8A7_TRIPA</name>
<keyword evidence="2" id="KW-0472">Membrane</keyword>
<keyword evidence="2" id="KW-0812">Transmembrane</keyword>
<organism evidence="4 5">
    <name type="scientific">Trichoderma parareesei</name>
    <name type="common">Filamentous fungus</name>
    <dbReference type="NCBI Taxonomy" id="858221"/>
    <lineage>
        <taxon>Eukaryota</taxon>
        <taxon>Fungi</taxon>
        <taxon>Dikarya</taxon>
        <taxon>Ascomycota</taxon>
        <taxon>Pezizomycotina</taxon>
        <taxon>Sordariomycetes</taxon>
        <taxon>Hypocreomycetidae</taxon>
        <taxon>Hypocreales</taxon>
        <taxon>Hypocreaceae</taxon>
        <taxon>Trichoderma</taxon>
    </lineage>
</organism>
<dbReference type="AlphaFoldDB" id="A0A2H2Z8A7"/>
<keyword evidence="3" id="KW-0732">Signal</keyword>
<keyword evidence="5" id="KW-1185">Reference proteome</keyword>
<evidence type="ECO:0000256" key="2">
    <source>
        <dbReference type="SAM" id="Phobius"/>
    </source>
</evidence>
<reference evidence="4 5" key="1">
    <citation type="journal article" date="2015" name="Genome Announc.">
        <title>Genome sequence and annotation of Trichoderma parareesei, the ancestor of the cellulase producer Trichoderma reesei.</title>
        <authorList>
            <person name="Yang D."/>
            <person name="Pomraning K."/>
            <person name="Kopchinskiy A."/>
            <person name="Karimi Aghcheh R."/>
            <person name="Atanasova L."/>
            <person name="Chenthamara K."/>
            <person name="Baker S.E."/>
            <person name="Zhang R."/>
            <person name="Shen Q."/>
            <person name="Freitag M."/>
            <person name="Kubicek C.P."/>
            <person name="Druzhinina I.S."/>
        </authorList>
    </citation>
    <scope>NUCLEOTIDE SEQUENCE [LARGE SCALE GENOMIC DNA]</scope>
    <source>
        <strain evidence="4 5">CBS 125925</strain>
    </source>
</reference>
<gene>
    <name evidence="4" type="ORF">A9Z42_0018070</name>
</gene>
<evidence type="ECO:0000256" key="3">
    <source>
        <dbReference type="SAM" id="SignalP"/>
    </source>
</evidence>